<reference evidence="1" key="2">
    <citation type="journal article" date="2022" name="New Phytol.">
        <title>Evolutionary transition to the ectomycorrhizal habit in the genomes of a hyperdiverse lineage of mushroom-forming fungi.</title>
        <authorList>
            <person name="Looney B."/>
            <person name="Miyauchi S."/>
            <person name="Morin E."/>
            <person name="Drula E."/>
            <person name="Courty P.E."/>
            <person name="Kohler A."/>
            <person name="Kuo A."/>
            <person name="LaButti K."/>
            <person name="Pangilinan J."/>
            <person name="Lipzen A."/>
            <person name="Riley R."/>
            <person name="Andreopoulos W."/>
            <person name="He G."/>
            <person name="Johnson J."/>
            <person name="Nolan M."/>
            <person name="Tritt A."/>
            <person name="Barry K.W."/>
            <person name="Grigoriev I.V."/>
            <person name="Nagy L.G."/>
            <person name="Hibbett D."/>
            <person name="Henrissat B."/>
            <person name="Matheny P.B."/>
            <person name="Labbe J."/>
            <person name="Martin F.M."/>
        </authorList>
    </citation>
    <scope>NUCLEOTIDE SEQUENCE</scope>
    <source>
        <strain evidence="1">FP105234-sp</strain>
    </source>
</reference>
<gene>
    <name evidence="1" type="ORF">FA95DRAFT_1594537</name>
</gene>
<accession>A0ACB8RYV9</accession>
<reference evidence="1" key="1">
    <citation type="submission" date="2021-02" db="EMBL/GenBank/DDBJ databases">
        <authorList>
            <consortium name="DOE Joint Genome Institute"/>
            <person name="Ahrendt S."/>
            <person name="Looney B.P."/>
            <person name="Miyauchi S."/>
            <person name="Morin E."/>
            <person name="Drula E."/>
            <person name="Courty P.E."/>
            <person name="Chicoki N."/>
            <person name="Fauchery L."/>
            <person name="Kohler A."/>
            <person name="Kuo A."/>
            <person name="Labutti K."/>
            <person name="Pangilinan J."/>
            <person name="Lipzen A."/>
            <person name="Riley R."/>
            <person name="Andreopoulos W."/>
            <person name="He G."/>
            <person name="Johnson J."/>
            <person name="Barry K.W."/>
            <person name="Grigoriev I.V."/>
            <person name="Nagy L."/>
            <person name="Hibbett D."/>
            <person name="Henrissat B."/>
            <person name="Matheny P.B."/>
            <person name="Labbe J."/>
            <person name="Martin F."/>
        </authorList>
    </citation>
    <scope>NUCLEOTIDE SEQUENCE</scope>
    <source>
        <strain evidence="1">FP105234-sp</strain>
    </source>
</reference>
<name>A0ACB8RYV9_9AGAM</name>
<organism evidence="1 2">
    <name type="scientific">Auriscalpium vulgare</name>
    <dbReference type="NCBI Taxonomy" id="40419"/>
    <lineage>
        <taxon>Eukaryota</taxon>
        <taxon>Fungi</taxon>
        <taxon>Dikarya</taxon>
        <taxon>Basidiomycota</taxon>
        <taxon>Agaricomycotina</taxon>
        <taxon>Agaricomycetes</taxon>
        <taxon>Russulales</taxon>
        <taxon>Auriscalpiaceae</taxon>
        <taxon>Auriscalpium</taxon>
    </lineage>
</organism>
<proteinExistence type="predicted"/>
<comment type="caution">
    <text evidence="1">The sequence shown here is derived from an EMBL/GenBank/DDBJ whole genome shotgun (WGS) entry which is preliminary data.</text>
</comment>
<keyword evidence="2" id="KW-1185">Reference proteome</keyword>
<evidence type="ECO:0000313" key="2">
    <source>
        <dbReference type="Proteomes" id="UP000814033"/>
    </source>
</evidence>
<dbReference type="Proteomes" id="UP000814033">
    <property type="component" value="Unassembled WGS sequence"/>
</dbReference>
<dbReference type="EMBL" id="MU275873">
    <property type="protein sequence ID" value="KAI0049414.1"/>
    <property type="molecule type" value="Genomic_DNA"/>
</dbReference>
<evidence type="ECO:0000313" key="1">
    <source>
        <dbReference type="EMBL" id="KAI0049414.1"/>
    </source>
</evidence>
<protein>
    <submittedName>
        <fullName evidence="1">Uncharacterized protein</fullName>
    </submittedName>
</protein>
<sequence length="237" mass="27296">MFKVRHKRAGVMVRPHLRIKPQDFPQPAPESQGRTAPHCFLPHTRMLKAHLSAAAANRVPAVSAASHHCRMQVRVRREATRTDRRRNRLQTVHWGDNRAQGDWPLVRLHLPVRSATICLSRTPRRLALYLLTCGRARPACLQMISLHMATCRRYLGIMADGVWRVGTQTCMAVTNVSGRTRTRPRPRHPISTQKTRGAILRLSSLRMTRRINWAGAKRRLPMSTYLKFWQVFERLGL</sequence>